<dbReference type="AlphaFoldDB" id="F8KGN6"/>
<evidence type="ECO:0000313" key="1">
    <source>
        <dbReference type="EMBL" id="CCC04637.1"/>
    </source>
</evidence>
<dbReference type="EMBL" id="FR854372">
    <property type="protein sequence ID" value="CCC04637.1"/>
    <property type="molecule type" value="Genomic_DNA"/>
</dbReference>
<sequence length="311" mass="37249">MKKIVLICPYFGKLPKEYFQLTLNSCRFNETIDWLLITDDKTSYTYPKNVKVIYKSFEHFSTEIKNKYKNQFKISISNPYKLCDFKPLYGEIFSNYIKEYDFWGYTDMTDVLYGNLRSFITDDILNSYEKIGFLGHLTLYKNSEETNKRYRESPVLQKILGTDKVYAFDELGDFGIQSVYNKLNISTARIKNLYADISPLRFSFQLSLFDGEFNQFFEDYKRRIFEWKKGKLLSYYVIDKMIKQDSYGYLHFQKRSMKNNLSLKHDSFLIVPNKFIDDQNITLKLINSVSPRKIYLQFFKLKFKALISHFR</sequence>
<gene>
    <name evidence="1" type="ORF">LRATCC53608_1883</name>
</gene>
<dbReference type="Pfam" id="PF20330">
    <property type="entry name" value="DUF6625"/>
    <property type="match status" value="1"/>
</dbReference>
<reference evidence="1" key="1">
    <citation type="journal article" date="2011" name="J. Bacteriol.">
        <title>Genome sequence of the vertebrate gut symbiont Lactobacillus reuteri ATCC 53608.</title>
        <authorList>
            <person name="Heavens D."/>
            <person name="Tailford L.E."/>
            <person name="Crossman L."/>
            <person name="Jeffers F."/>
            <person name="Mackenzie D.A."/>
            <person name="Caccamo M."/>
            <person name="Juge N."/>
        </authorList>
    </citation>
    <scope>NUCLEOTIDE SEQUENCE [LARGE SCALE GENOMIC DNA]</scope>
    <source>
        <strain evidence="1">ATCC 53608</strain>
    </source>
</reference>
<accession>A0A0S4NMU6</accession>
<dbReference type="InterPro" id="IPR046733">
    <property type="entry name" value="DUF6625"/>
</dbReference>
<dbReference type="HOGENOM" id="CLU_068038_0_0_9"/>
<keyword evidence="1" id="KW-0808">Transferase</keyword>
<proteinExistence type="predicted"/>
<accession>F8KGN6</accession>
<organism evidence="1">
    <name type="scientific">Limosilactobacillus reuteri subsp. suis (strain ATCC 53608 / LMG 31752 / 1063)</name>
    <name type="common">Lactobacillus reuteri</name>
    <dbReference type="NCBI Taxonomy" id="927703"/>
    <lineage>
        <taxon>Bacteria</taxon>
        <taxon>Bacillati</taxon>
        <taxon>Bacillota</taxon>
        <taxon>Bacilli</taxon>
        <taxon>Lactobacillales</taxon>
        <taxon>Lactobacillaceae</taxon>
        <taxon>Limosilactobacillus</taxon>
    </lineage>
</organism>
<dbReference type="GO" id="GO:0016740">
    <property type="term" value="F:transferase activity"/>
    <property type="evidence" value="ECO:0007669"/>
    <property type="project" value="UniProtKB-KW"/>
</dbReference>
<reference evidence="1" key="2">
    <citation type="submission" date="2011-05" db="EMBL/GenBank/DDBJ databases">
        <authorList>
            <person name="Davey R."/>
        </authorList>
    </citation>
    <scope>NUCLEOTIDE SEQUENCE</scope>
    <source>
        <strain evidence="1">ATCC 53608</strain>
    </source>
</reference>
<name>F8KGN6_LIMR5</name>
<protein>
    <submittedName>
        <fullName evidence="1">Putative glycosyltransferase</fullName>
    </submittedName>
</protein>
<dbReference type="RefSeq" id="WP_003676732.1">
    <property type="nucleotide sequence ID" value="NZ_JBKZDC010000049.1"/>
</dbReference>